<evidence type="ECO:0000256" key="1">
    <source>
        <dbReference type="SAM" id="MobiDB-lite"/>
    </source>
</evidence>
<evidence type="ECO:0000313" key="2">
    <source>
        <dbReference type="EMBL" id="KZV42829.1"/>
    </source>
</evidence>
<reference evidence="2 3" key="1">
    <citation type="journal article" date="2015" name="Proc. Natl. Acad. Sci. U.S.A.">
        <title>The resurrection genome of Boea hygrometrica: A blueprint for survival of dehydration.</title>
        <authorList>
            <person name="Xiao L."/>
            <person name="Yang G."/>
            <person name="Zhang L."/>
            <person name="Yang X."/>
            <person name="Zhao S."/>
            <person name="Ji Z."/>
            <person name="Zhou Q."/>
            <person name="Hu M."/>
            <person name="Wang Y."/>
            <person name="Chen M."/>
            <person name="Xu Y."/>
            <person name="Jin H."/>
            <person name="Xiao X."/>
            <person name="Hu G."/>
            <person name="Bao F."/>
            <person name="Hu Y."/>
            <person name="Wan P."/>
            <person name="Li L."/>
            <person name="Deng X."/>
            <person name="Kuang T."/>
            <person name="Xiang C."/>
            <person name="Zhu J.K."/>
            <person name="Oliver M.J."/>
            <person name="He Y."/>
        </authorList>
    </citation>
    <scope>NUCLEOTIDE SEQUENCE [LARGE SCALE GENOMIC DNA]</scope>
    <source>
        <strain evidence="3">cv. XS01</strain>
    </source>
</reference>
<organism evidence="2 3">
    <name type="scientific">Dorcoceras hygrometricum</name>
    <dbReference type="NCBI Taxonomy" id="472368"/>
    <lineage>
        <taxon>Eukaryota</taxon>
        <taxon>Viridiplantae</taxon>
        <taxon>Streptophyta</taxon>
        <taxon>Embryophyta</taxon>
        <taxon>Tracheophyta</taxon>
        <taxon>Spermatophyta</taxon>
        <taxon>Magnoliopsida</taxon>
        <taxon>eudicotyledons</taxon>
        <taxon>Gunneridae</taxon>
        <taxon>Pentapetalae</taxon>
        <taxon>asterids</taxon>
        <taxon>lamiids</taxon>
        <taxon>Lamiales</taxon>
        <taxon>Gesneriaceae</taxon>
        <taxon>Didymocarpoideae</taxon>
        <taxon>Trichosporeae</taxon>
        <taxon>Loxocarpinae</taxon>
        <taxon>Dorcoceras</taxon>
    </lineage>
</organism>
<gene>
    <name evidence="2" type="ORF">F511_27169</name>
</gene>
<feature type="compositionally biased region" description="Basic residues" evidence="1">
    <location>
        <begin position="745"/>
        <end position="758"/>
    </location>
</feature>
<dbReference type="AlphaFoldDB" id="A0A2Z7C8H7"/>
<accession>A0A2Z7C8H7</accession>
<sequence>MASSLIANALQVNFDSVLGIYDNDAIVKMFRALESTGLRGFLGYPSVLYEKELEQFFDTTLVKYNEILCVIHEKVVVITEDRFVGVFELPTAGLTDLLEVPKNLVFDARSLFSQSGEPFDVVTHECSVLMTAIHFELKVNWSKRLFDTLKEMADKSSKRAKGYAAQICFLLKGEPSVTLGEATTFPPLKILFAKTVGTYVATNKTIDARGESDEPEVTKVAVVKRKSVSKKRSASTANKDTDEVQVETVAPAVKKKRTATGRAAPAEKDLALVTVAQDALPIQIVEPISAVPVEHPHAQKRKAMKINLRLSTGSDDEIVEKDPDVAEGEAIGTDLAEPVVSRSEDDDMSGVDHTSKIIDKEEESVKNKETDSPLVVTVTGKEIDPEPMADVGQIPSDEELLSIEDLLKRIPKGMMIPSVTAAEPTKIKFGHGITIKGVADKVWYKESFPKIAITDEGKAPLVEPDTIKGHPAMRWRLYIVAKYRELLLRKFLEAHRANFSFGQPWSAMALQIIDLLSAAHSTSTKNLLMQKQALNLEWTSCAMLFKGAIFDIALRYPVQSNSSYSRMLFTAADIPLNDETAVDQLVLPAIALHTPDLAESLAQLRTSVSQLSIKQMRTTSSIGDLRNELLSKIDNIEKAATESRTKQDQCHRNNRLADIVKDFKAQKADFDDQLAAICTDLLEFRVETQEQYATLRDNLSELIAFFNRVHDDKKGEVGSSQGQPPPDDRSRPGGYGGSRSEPVKRRGSGSKSGPRRRGLGYWFGGE</sequence>
<proteinExistence type="predicted"/>
<name>A0A2Z7C8H7_9LAMI</name>
<keyword evidence="3" id="KW-1185">Reference proteome</keyword>
<feature type="region of interest" description="Disordered" evidence="1">
    <location>
        <begin position="713"/>
        <end position="766"/>
    </location>
</feature>
<evidence type="ECO:0008006" key="4">
    <source>
        <dbReference type="Google" id="ProtNLM"/>
    </source>
</evidence>
<evidence type="ECO:0000313" key="3">
    <source>
        <dbReference type="Proteomes" id="UP000250235"/>
    </source>
</evidence>
<protein>
    <recommendedName>
        <fullName evidence="4">Splicing factor 3B subunit 1-like</fullName>
    </recommendedName>
</protein>
<dbReference type="EMBL" id="KQ998948">
    <property type="protein sequence ID" value="KZV42829.1"/>
    <property type="molecule type" value="Genomic_DNA"/>
</dbReference>
<dbReference type="Proteomes" id="UP000250235">
    <property type="component" value="Unassembled WGS sequence"/>
</dbReference>